<dbReference type="Gene3D" id="2.130.10.10">
    <property type="entry name" value="YVTN repeat-like/Quinoprotein amine dehydrogenase"/>
    <property type="match status" value="1"/>
</dbReference>
<evidence type="ECO:0000313" key="2">
    <source>
        <dbReference type="Proteomes" id="UP000051717"/>
    </source>
</evidence>
<comment type="caution">
    <text evidence="1">The sequence shown here is derived from an EMBL/GenBank/DDBJ whole genome shotgun (WGS) entry which is preliminary data.</text>
</comment>
<dbReference type="PANTHER" id="PTHR43739">
    <property type="entry name" value="XYLOGLUCANASE (EUROFUNG)"/>
    <property type="match status" value="1"/>
</dbReference>
<dbReference type="InterPro" id="IPR052025">
    <property type="entry name" value="Xyloglucanase_GH74"/>
</dbReference>
<dbReference type="EMBL" id="LJUI01000148">
    <property type="protein sequence ID" value="KPK67083.1"/>
    <property type="molecule type" value="Genomic_DNA"/>
</dbReference>
<dbReference type="AlphaFoldDB" id="A0A0S8G4S2"/>
<evidence type="ECO:0008006" key="3">
    <source>
        <dbReference type="Google" id="ProtNLM"/>
    </source>
</evidence>
<dbReference type="GO" id="GO:0010411">
    <property type="term" value="P:xyloglucan metabolic process"/>
    <property type="evidence" value="ECO:0007669"/>
    <property type="project" value="TreeGrafter"/>
</dbReference>
<name>A0A0S8G4S2_UNCT6</name>
<organism evidence="1 2">
    <name type="scientific">candidate division TA06 bacterium SM23_40</name>
    <dbReference type="NCBI Taxonomy" id="1703774"/>
    <lineage>
        <taxon>Bacteria</taxon>
        <taxon>Bacteria division TA06</taxon>
    </lineage>
</organism>
<evidence type="ECO:0000313" key="1">
    <source>
        <dbReference type="EMBL" id="KPK67083.1"/>
    </source>
</evidence>
<proteinExistence type="predicted"/>
<dbReference type="PANTHER" id="PTHR43739:SF5">
    <property type="entry name" value="EXO-ALPHA-SIALIDASE"/>
    <property type="match status" value="1"/>
</dbReference>
<feature type="non-terminal residue" evidence="1">
    <location>
        <position position="199"/>
    </location>
</feature>
<reference evidence="1 2" key="1">
    <citation type="journal article" date="2015" name="Microbiome">
        <title>Genomic resolution of linkages in carbon, nitrogen, and sulfur cycling among widespread estuary sediment bacteria.</title>
        <authorList>
            <person name="Baker B.J."/>
            <person name="Lazar C.S."/>
            <person name="Teske A.P."/>
            <person name="Dick G.J."/>
        </authorList>
    </citation>
    <scope>NUCLEOTIDE SEQUENCE [LARGE SCALE GENOMIC DNA]</scope>
    <source>
        <strain evidence="1">SM23_40</strain>
    </source>
</reference>
<gene>
    <name evidence="1" type="ORF">AMJ82_11285</name>
</gene>
<dbReference type="InterPro" id="IPR015943">
    <property type="entry name" value="WD40/YVTN_repeat-like_dom_sf"/>
</dbReference>
<accession>A0A0S8G4S2</accession>
<protein>
    <recommendedName>
        <fullName evidence="3">Photosynthesis system II assembly factor Ycf48/Hcf136-like domain-containing protein</fullName>
    </recommendedName>
</protein>
<sequence>MARAIVLWLMVITCAVSVSGWAAVGEWSQTVLYGGDIPGVAVNSEDPSIIYAITYGEFWAGTAEFYRSTDCGESWVSRSEGLYPGESFYFNCMAVDPVDPTTIFVGGMRRPWGIGYVYKTTNEGEDWVETELSDYIYGIVIDPTNNQNGYMATDGGAYRSTDGGDNWELTPLTLICQSIAIEPDGEAVWVGTRAEGIYR</sequence>
<dbReference type="Proteomes" id="UP000051717">
    <property type="component" value="Unassembled WGS sequence"/>
</dbReference>
<dbReference type="SUPFAM" id="SSF110296">
    <property type="entry name" value="Oligoxyloglucan reducing end-specific cellobiohydrolase"/>
    <property type="match status" value="1"/>
</dbReference>